<dbReference type="AlphaFoldDB" id="A0A166G7B1"/>
<evidence type="ECO:0000313" key="2">
    <source>
        <dbReference type="Proteomes" id="UP000076480"/>
    </source>
</evidence>
<dbReference type="InterPro" id="IPR035280">
    <property type="entry name" value="Helveticin_J"/>
</dbReference>
<dbReference type="Pfam" id="PF17312">
    <property type="entry name" value="Helveticin_J"/>
    <property type="match status" value="1"/>
</dbReference>
<reference evidence="1 2" key="1">
    <citation type="submission" date="2015-02" db="EMBL/GenBank/DDBJ databases">
        <title>Draft genome sequence of Lactobacillus collinoides CUPV2371 isolated from a natural cider, the first genome sequence of a strain of this species.</title>
        <authorList>
            <person name="Puertas A.I."/>
            <person name="Spano G."/>
            <person name="Capozzi V."/>
            <person name="Lamontanara A."/>
            <person name="Orru L."/>
            <person name="Duenas M.T."/>
        </authorList>
    </citation>
    <scope>NUCLEOTIDE SEQUENCE [LARGE SCALE GENOMIC DNA]</scope>
    <source>
        <strain evidence="1 2">237</strain>
    </source>
</reference>
<dbReference type="OrthoDB" id="2297060at2"/>
<gene>
    <name evidence="1" type="ORF">TY91_12885</name>
</gene>
<keyword evidence="2" id="KW-1185">Reference proteome</keyword>
<dbReference type="GO" id="GO:0042742">
    <property type="term" value="P:defense response to bacterium"/>
    <property type="evidence" value="ECO:0007669"/>
    <property type="project" value="InterPro"/>
</dbReference>
<name>A0A166G7B1_SECCO</name>
<sequence>MATANLEYTLINLPTNSSGHQNVVQKVYVGTSNIYALQQFGNDSVISRAALTGTTIDFSAAGNDKMTLKNTGHAQTLDWYSYNGNDYFLVAIDPKANEPGSDKEWATQLGRIQYSATTIEDYTDIERFAEVNYNNYSGSSIGTTLRVEGAISTSREYMLMTTIRISDHHARLTYYDLQKANKALDDQIALGKNYVSCTNSEMKAAAGSDSHSWETSGSLYRMTPNDSVQGIDLSDGEAIYVSSGNVGETPAIDKSSWNGTFTPVTFATSQFPGSYVETEGVQIKDVLYLGISTHLNDSSGTDNYTTGNYVYSVSKDNW</sequence>
<dbReference type="PATRIC" id="fig|33960.6.peg.3289"/>
<dbReference type="EMBL" id="JYDC01000083">
    <property type="protein sequence ID" value="KZL37127.1"/>
    <property type="molecule type" value="Genomic_DNA"/>
</dbReference>
<evidence type="ECO:0000313" key="1">
    <source>
        <dbReference type="EMBL" id="KZL37127.1"/>
    </source>
</evidence>
<accession>A0A166G7B1</accession>
<comment type="caution">
    <text evidence="1">The sequence shown here is derived from an EMBL/GenBank/DDBJ whole genome shotgun (WGS) entry which is preliminary data.</text>
</comment>
<evidence type="ECO:0008006" key="3">
    <source>
        <dbReference type="Google" id="ProtNLM"/>
    </source>
</evidence>
<dbReference type="RefSeq" id="WP_054758797.1">
    <property type="nucleotide sequence ID" value="NZ_JYDC01000083.1"/>
</dbReference>
<dbReference type="Proteomes" id="UP000076480">
    <property type="component" value="Unassembled WGS sequence"/>
</dbReference>
<proteinExistence type="predicted"/>
<protein>
    <recommendedName>
        <fullName evidence="3">Bacteriocin</fullName>
    </recommendedName>
</protein>
<organism evidence="1 2">
    <name type="scientific">Secundilactobacillus collinoides</name>
    <name type="common">Lactobacillus collinoides</name>
    <dbReference type="NCBI Taxonomy" id="33960"/>
    <lineage>
        <taxon>Bacteria</taxon>
        <taxon>Bacillati</taxon>
        <taxon>Bacillota</taxon>
        <taxon>Bacilli</taxon>
        <taxon>Lactobacillales</taxon>
        <taxon>Lactobacillaceae</taxon>
        <taxon>Secundilactobacillus</taxon>
    </lineage>
</organism>